<dbReference type="Gene3D" id="1.20.1090.10">
    <property type="entry name" value="Dehydroquinate synthase-like - alpha domain"/>
    <property type="match status" value="1"/>
</dbReference>
<evidence type="ECO:0000256" key="4">
    <source>
        <dbReference type="SAM" id="Phobius"/>
    </source>
</evidence>
<evidence type="ECO:0000259" key="5">
    <source>
        <dbReference type="Pfam" id="PF24621"/>
    </source>
</evidence>
<gene>
    <name evidence="6" type="ORF">A3C90_00295</name>
</gene>
<keyword evidence="4" id="KW-1133">Transmembrane helix</keyword>
<dbReference type="Pfam" id="PF24621">
    <property type="entry name" value="DHQS_C"/>
    <property type="match status" value="1"/>
</dbReference>
<protein>
    <recommendedName>
        <fullName evidence="5">3-dehydroquinate synthase C-terminal domain-containing protein</fullName>
    </recommendedName>
</protein>
<dbReference type="InterPro" id="IPR050071">
    <property type="entry name" value="Dehydroquinate_synthase"/>
</dbReference>
<sequence length="126" mass="14024">MNYGHCFGHALESASKFNIPHGLAVVVGMLFANTIALKRDRISSKIFDFTAHSIFLPHLHPDLFVMQEDYFDADVIAQNMMRDKKRSGTGLSLVLPGTNLELEIIQDVTPEEVAYGCGELKKMINA</sequence>
<dbReference type="Proteomes" id="UP000177457">
    <property type="component" value="Unassembled WGS sequence"/>
</dbReference>
<name>A0A1F6MD08_9BACT</name>
<keyword evidence="4" id="KW-0812">Transmembrane</keyword>
<comment type="cofactor">
    <cofactor evidence="1">
        <name>Co(2+)</name>
        <dbReference type="ChEBI" id="CHEBI:48828"/>
    </cofactor>
</comment>
<dbReference type="EMBL" id="MFQE01000077">
    <property type="protein sequence ID" value="OGH69542.1"/>
    <property type="molecule type" value="Genomic_DNA"/>
</dbReference>
<evidence type="ECO:0000313" key="7">
    <source>
        <dbReference type="Proteomes" id="UP000177457"/>
    </source>
</evidence>
<feature type="domain" description="3-dehydroquinate synthase C-terminal" evidence="5">
    <location>
        <begin position="1"/>
        <end position="85"/>
    </location>
</feature>
<keyword evidence="2" id="KW-0479">Metal-binding</keyword>
<dbReference type="SUPFAM" id="SSF56796">
    <property type="entry name" value="Dehydroquinate synthase-like"/>
    <property type="match status" value="1"/>
</dbReference>
<evidence type="ECO:0000256" key="2">
    <source>
        <dbReference type="ARBA" id="ARBA00022723"/>
    </source>
</evidence>
<dbReference type="PANTHER" id="PTHR43622">
    <property type="entry name" value="3-DEHYDROQUINATE SYNTHASE"/>
    <property type="match status" value="1"/>
</dbReference>
<reference evidence="6 7" key="1">
    <citation type="journal article" date="2016" name="Nat. Commun.">
        <title>Thousands of microbial genomes shed light on interconnected biogeochemical processes in an aquifer system.</title>
        <authorList>
            <person name="Anantharaman K."/>
            <person name="Brown C.T."/>
            <person name="Hug L.A."/>
            <person name="Sharon I."/>
            <person name="Castelle C.J."/>
            <person name="Probst A.J."/>
            <person name="Thomas B.C."/>
            <person name="Singh A."/>
            <person name="Wilkins M.J."/>
            <person name="Karaoz U."/>
            <person name="Brodie E.L."/>
            <person name="Williams K.H."/>
            <person name="Hubbard S.S."/>
            <person name="Banfield J.F."/>
        </authorList>
    </citation>
    <scope>NUCLEOTIDE SEQUENCE [LARGE SCALE GENOMIC DNA]</scope>
</reference>
<proteinExistence type="predicted"/>
<dbReference type="GO" id="GO:0046872">
    <property type="term" value="F:metal ion binding"/>
    <property type="evidence" value="ECO:0007669"/>
    <property type="project" value="UniProtKB-KW"/>
</dbReference>
<dbReference type="STRING" id="1798683.A3C90_00295"/>
<evidence type="ECO:0000313" key="6">
    <source>
        <dbReference type="EMBL" id="OGH69542.1"/>
    </source>
</evidence>
<dbReference type="InterPro" id="IPR056179">
    <property type="entry name" value="DHQS_C"/>
</dbReference>
<dbReference type="AlphaFoldDB" id="A0A1F6MD08"/>
<keyword evidence="4" id="KW-0472">Membrane</keyword>
<keyword evidence="3" id="KW-0520">NAD</keyword>
<evidence type="ECO:0000256" key="3">
    <source>
        <dbReference type="ARBA" id="ARBA00023027"/>
    </source>
</evidence>
<dbReference type="GO" id="GO:0003856">
    <property type="term" value="F:3-dehydroquinate synthase activity"/>
    <property type="evidence" value="ECO:0007669"/>
    <property type="project" value="TreeGrafter"/>
</dbReference>
<dbReference type="PANTHER" id="PTHR43622:SF1">
    <property type="entry name" value="3-DEHYDROQUINATE SYNTHASE"/>
    <property type="match status" value="1"/>
</dbReference>
<organism evidence="6 7">
    <name type="scientific">Candidatus Magasanikbacteria bacterium RIFCSPHIGHO2_02_FULL_51_14</name>
    <dbReference type="NCBI Taxonomy" id="1798683"/>
    <lineage>
        <taxon>Bacteria</taxon>
        <taxon>Candidatus Magasanikiibacteriota</taxon>
    </lineage>
</organism>
<accession>A0A1F6MD08</accession>
<comment type="caution">
    <text evidence="6">The sequence shown here is derived from an EMBL/GenBank/DDBJ whole genome shotgun (WGS) entry which is preliminary data.</text>
</comment>
<evidence type="ECO:0000256" key="1">
    <source>
        <dbReference type="ARBA" id="ARBA00001941"/>
    </source>
</evidence>
<feature type="transmembrane region" description="Helical" evidence="4">
    <location>
        <begin position="19"/>
        <end position="37"/>
    </location>
</feature>